<accession>A0A4C1YKB1</accession>
<reference evidence="2 3" key="1">
    <citation type="journal article" date="2019" name="Commun. Biol.">
        <title>The bagworm genome reveals a unique fibroin gene that provides high tensile strength.</title>
        <authorList>
            <person name="Kono N."/>
            <person name="Nakamura H."/>
            <person name="Ohtoshi R."/>
            <person name="Tomita M."/>
            <person name="Numata K."/>
            <person name="Arakawa K."/>
        </authorList>
    </citation>
    <scope>NUCLEOTIDE SEQUENCE [LARGE SCALE GENOMIC DNA]</scope>
</reference>
<dbReference type="EMBL" id="BGZK01001251">
    <property type="protein sequence ID" value="GBP75500.1"/>
    <property type="molecule type" value="Genomic_DNA"/>
</dbReference>
<proteinExistence type="predicted"/>
<evidence type="ECO:0000313" key="3">
    <source>
        <dbReference type="Proteomes" id="UP000299102"/>
    </source>
</evidence>
<protein>
    <submittedName>
        <fullName evidence="2">Uncharacterized protein</fullName>
    </submittedName>
</protein>
<dbReference type="AlphaFoldDB" id="A0A4C1YKB1"/>
<evidence type="ECO:0000313" key="2">
    <source>
        <dbReference type="EMBL" id="GBP75500.1"/>
    </source>
</evidence>
<dbReference type="Proteomes" id="UP000299102">
    <property type="component" value="Unassembled WGS sequence"/>
</dbReference>
<keyword evidence="3" id="KW-1185">Reference proteome</keyword>
<gene>
    <name evidence="2" type="ORF">EVAR_58781_1</name>
</gene>
<organism evidence="2 3">
    <name type="scientific">Eumeta variegata</name>
    <name type="common">Bagworm moth</name>
    <name type="synonym">Eumeta japonica</name>
    <dbReference type="NCBI Taxonomy" id="151549"/>
    <lineage>
        <taxon>Eukaryota</taxon>
        <taxon>Metazoa</taxon>
        <taxon>Ecdysozoa</taxon>
        <taxon>Arthropoda</taxon>
        <taxon>Hexapoda</taxon>
        <taxon>Insecta</taxon>
        <taxon>Pterygota</taxon>
        <taxon>Neoptera</taxon>
        <taxon>Endopterygota</taxon>
        <taxon>Lepidoptera</taxon>
        <taxon>Glossata</taxon>
        <taxon>Ditrysia</taxon>
        <taxon>Tineoidea</taxon>
        <taxon>Psychidae</taxon>
        <taxon>Oiketicinae</taxon>
        <taxon>Eumeta</taxon>
    </lineage>
</organism>
<evidence type="ECO:0000256" key="1">
    <source>
        <dbReference type="SAM" id="MobiDB-lite"/>
    </source>
</evidence>
<feature type="region of interest" description="Disordered" evidence="1">
    <location>
        <begin position="104"/>
        <end position="134"/>
    </location>
</feature>
<sequence length="153" mass="17450">MRFFLGNPLFSLGHDERKEGHSGWAAMRGVQSAPSTDLRKPCRQRAARCLRPRRRQTGSLPATAYRDAIISTFLAAVGMHIRISLNNPSFELVSDFNNRTAKRHSHDLFIPTPTPSSPRRPSRRRGEGVRHHGLKCTPRHRRCSTLTVQNQRF</sequence>
<comment type="caution">
    <text evidence="2">The sequence shown here is derived from an EMBL/GenBank/DDBJ whole genome shotgun (WGS) entry which is preliminary data.</text>
</comment>
<name>A0A4C1YKB1_EUMVA</name>